<comment type="caution">
    <text evidence="8">The sequence shown here is derived from an EMBL/GenBank/DDBJ whole genome shotgun (WGS) entry which is preliminary data.</text>
</comment>
<accession>A0ABR3PVE0</accession>
<dbReference type="EMBL" id="JBBXJM010000006">
    <property type="protein sequence ID" value="KAL1406406.1"/>
    <property type="molecule type" value="Genomic_DNA"/>
</dbReference>
<keyword evidence="3" id="KW-0234">DNA repair</keyword>
<feature type="compositionally biased region" description="Low complexity" evidence="5">
    <location>
        <begin position="396"/>
        <end position="406"/>
    </location>
</feature>
<name>A0ABR3PVE0_9TREE</name>
<feature type="domain" description="Chromatin assembly factor 1 subunit Cac1-like C-terminal" evidence="7">
    <location>
        <begin position="763"/>
        <end position="815"/>
    </location>
</feature>
<evidence type="ECO:0000259" key="6">
    <source>
        <dbReference type="Pfam" id="PF12253"/>
    </source>
</evidence>
<evidence type="ECO:0000313" key="8">
    <source>
        <dbReference type="EMBL" id="KAL1406406.1"/>
    </source>
</evidence>
<evidence type="ECO:0000256" key="2">
    <source>
        <dbReference type="ARBA" id="ARBA00022763"/>
    </source>
</evidence>
<protein>
    <recommendedName>
        <fullName evidence="10">Chromatin assembly factor 1 subunit A</fullName>
    </recommendedName>
</protein>
<gene>
    <name evidence="8" type="ORF">Q8F55_008105</name>
</gene>
<feature type="compositionally biased region" description="Basic and acidic residues" evidence="5">
    <location>
        <begin position="282"/>
        <end position="374"/>
    </location>
</feature>
<evidence type="ECO:0000259" key="7">
    <source>
        <dbReference type="Pfam" id="PF21796"/>
    </source>
</evidence>
<dbReference type="InterPro" id="IPR022043">
    <property type="entry name" value="CAF1A_DD"/>
</dbReference>
<evidence type="ECO:0000313" key="9">
    <source>
        <dbReference type="Proteomes" id="UP001565368"/>
    </source>
</evidence>
<feature type="compositionally biased region" description="Low complexity" evidence="5">
    <location>
        <begin position="261"/>
        <end position="281"/>
    </location>
</feature>
<dbReference type="Pfam" id="PF21796">
    <property type="entry name" value="Cac1_C"/>
    <property type="match status" value="1"/>
</dbReference>
<organism evidence="8 9">
    <name type="scientific">Vanrija albida</name>
    <dbReference type="NCBI Taxonomy" id="181172"/>
    <lineage>
        <taxon>Eukaryota</taxon>
        <taxon>Fungi</taxon>
        <taxon>Dikarya</taxon>
        <taxon>Basidiomycota</taxon>
        <taxon>Agaricomycotina</taxon>
        <taxon>Tremellomycetes</taxon>
        <taxon>Trichosporonales</taxon>
        <taxon>Trichosporonaceae</taxon>
        <taxon>Vanrija</taxon>
    </lineage>
</organism>
<comment type="subcellular location">
    <subcellularLocation>
        <location evidence="1">Nucleus</location>
    </subcellularLocation>
</comment>
<evidence type="ECO:0000256" key="4">
    <source>
        <dbReference type="ARBA" id="ARBA00023242"/>
    </source>
</evidence>
<dbReference type="PANTHER" id="PTHR15272">
    <property type="entry name" value="CHROMATIN ASSEMBLY FACTOR 1 SUBUNIT A CAF-1 SUBUNIT A"/>
    <property type="match status" value="1"/>
</dbReference>
<keyword evidence="2" id="KW-0227">DNA damage</keyword>
<dbReference type="Pfam" id="PF12253">
    <property type="entry name" value="CAF1A_dimeriz"/>
    <property type="match status" value="1"/>
</dbReference>
<feature type="domain" description="Chromatin assembly factor 1 subunit A dimerization" evidence="6">
    <location>
        <begin position="516"/>
        <end position="580"/>
    </location>
</feature>
<keyword evidence="4" id="KW-0539">Nucleus</keyword>
<reference evidence="8 9" key="1">
    <citation type="submission" date="2023-08" db="EMBL/GenBank/DDBJ databases">
        <title>Annotated Genome Sequence of Vanrija albida AlHP1.</title>
        <authorList>
            <person name="Herzog R."/>
        </authorList>
    </citation>
    <scope>NUCLEOTIDE SEQUENCE [LARGE SCALE GENOMIC DNA]</scope>
    <source>
        <strain evidence="8 9">AlHP1</strain>
    </source>
</reference>
<dbReference type="GeneID" id="95989148"/>
<feature type="compositionally biased region" description="Acidic residues" evidence="5">
    <location>
        <begin position="557"/>
        <end position="595"/>
    </location>
</feature>
<proteinExistence type="predicted"/>
<feature type="region of interest" description="Disordered" evidence="5">
    <location>
        <begin position="234"/>
        <end position="415"/>
    </location>
</feature>
<keyword evidence="9" id="KW-1185">Reference proteome</keyword>
<dbReference type="RefSeq" id="XP_069206350.1">
    <property type="nucleotide sequence ID" value="XM_069356509.1"/>
</dbReference>
<evidence type="ECO:0000256" key="5">
    <source>
        <dbReference type="SAM" id="MobiDB-lite"/>
    </source>
</evidence>
<feature type="compositionally biased region" description="Basic and acidic residues" evidence="5">
    <location>
        <begin position="250"/>
        <end position="260"/>
    </location>
</feature>
<evidence type="ECO:0000256" key="3">
    <source>
        <dbReference type="ARBA" id="ARBA00023204"/>
    </source>
</evidence>
<feature type="compositionally biased region" description="Polar residues" evidence="5">
    <location>
        <begin position="10"/>
        <end position="24"/>
    </location>
</feature>
<evidence type="ECO:0008006" key="10">
    <source>
        <dbReference type="Google" id="ProtNLM"/>
    </source>
</evidence>
<dbReference type="PANTHER" id="PTHR15272:SF0">
    <property type="entry name" value="CHROMATIN ASSEMBLY FACTOR 1 SUBUNIT A"/>
    <property type="match status" value="1"/>
</dbReference>
<feature type="region of interest" description="Disordered" evidence="5">
    <location>
        <begin position="549"/>
        <end position="595"/>
    </location>
</feature>
<dbReference type="Proteomes" id="UP001565368">
    <property type="component" value="Unassembled WGS sequence"/>
</dbReference>
<evidence type="ECO:0000256" key="1">
    <source>
        <dbReference type="ARBA" id="ARBA00004123"/>
    </source>
</evidence>
<sequence>MAKPEVIDLSFSSPPRRTGSSAPSSAVKRKSNADNAVAGSSSEKKARAESVVELNGRKLIFHQEPYQRNNNLFRRKRNNFEDKIMDAKDAGKKLDEIPEELYDAVVMAGHELTSSSDALFVKHLAAELTKGDDDLLDAEILTPLVPKLFKLTNYGFQPEDFGVTPSKFAVGLQIRCWEAKELDKYFPEDRLPELRARQQVRQQAREQCDRFIAPVDEAGRAEILKGEVVDKMDKRHVSRDSSDFASPVKGTDRGKSRERSSSVLSSAPSSGSPVKKMTTVAEETKKTKEDRDAEKESKKQRDAEKEAKKAEREEEKKKRDEEKKKREAEREEKKLEREAEKKEREAQREAKRLELEEKKAQKEREEEKKLEIKAKQAQLFGGFFKAKPSKPTTPASRNSSEGSSSSKTENDFHRTFKPFVQRPNVEWAPINGFAQSSVSSSSKGAAVSQWSARDFLDDHLARHKLKRTTPRSNIPRGLRTAAPFGSVGDIWAAKEEASDPRSVLAQLQNEDRFPWKTLAFDQQVRPPYSGTFTKPSLVVGPRTPFAQDPIFDYSYDSGDDWQDDEGGDDVDDAGEGAVDDGELSSDEDDGEFDDWLDDEDDIVFQDNEVDAPAVSPKRAASPTLNVLQPKRPRTLVPKRVTKLQPTWVGPVWEERIAEPVEATETYRIQLLNDTPASIDPFTYESSDPAQFFKTTFSDTAIGMHTKVRCMLSAEEVAPPKPTAPKPAAAAAATPLGDASATVNAGGKAGRVPKIAFPAAHVAELLNLVDGSSKILSDLISSLKSHFDSTTKAAIEAKIREVAVRDGKGKDSQWRVKAEAWAAEGLTPPVRGIAAALAGTS</sequence>
<dbReference type="InterPro" id="IPR048800">
    <property type="entry name" value="Cac1-like_C"/>
</dbReference>
<feature type="region of interest" description="Disordered" evidence="5">
    <location>
        <begin position="1"/>
        <end position="49"/>
    </location>
</feature>